<reference evidence="1" key="1">
    <citation type="submission" date="2018-01" db="EMBL/GenBank/DDBJ databases">
        <authorList>
            <person name="Mao J.F."/>
        </authorList>
    </citation>
    <scope>NUCLEOTIDE SEQUENCE</scope>
    <source>
        <strain evidence="1">Huo1</strain>
        <tissue evidence="1">Leaf</tissue>
    </source>
</reference>
<protein>
    <submittedName>
        <fullName evidence="1">Uncharacterized protein</fullName>
    </submittedName>
</protein>
<keyword evidence="2" id="KW-1185">Reference proteome</keyword>
<evidence type="ECO:0000313" key="1">
    <source>
        <dbReference type="EMBL" id="KAG6389949.1"/>
    </source>
</evidence>
<sequence length="100" mass="10928">MGIRVYAERLQSADLLNGVGKRLSALPLLQVQGRLWGCDVPLSRRRVRFLARREVNLDGQDHAPDTWSSAVGVAIVGKATEGTAWRLSAINAILAFMSLV</sequence>
<organism evidence="1">
    <name type="scientific">Salvia splendens</name>
    <name type="common">Scarlet sage</name>
    <dbReference type="NCBI Taxonomy" id="180675"/>
    <lineage>
        <taxon>Eukaryota</taxon>
        <taxon>Viridiplantae</taxon>
        <taxon>Streptophyta</taxon>
        <taxon>Embryophyta</taxon>
        <taxon>Tracheophyta</taxon>
        <taxon>Spermatophyta</taxon>
        <taxon>Magnoliopsida</taxon>
        <taxon>eudicotyledons</taxon>
        <taxon>Gunneridae</taxon>
        <taxon>Pentapetalae</taxon>
        <taxon>asterids</taxon>
        <taxon>lamiids</taxon>
        <taxon>Lamiales</taxon>
        <taxon>Lamiaceae</taxon>
        <taxon>Nepetoideae</taxon>
        <taxon>Mentheae</taxon>
        <taxon>Salviinae</taxon>
        <taxon>Salvia</taxon>
        <taxon>Salvia subgen. Calosphace</taxon>
        <taxon>core Calosphace</taxon>
    </lineage>
</organism>
<dbReference type="EMBL" id="PNBA02000020">
    <property type="protein sequence ID" value="KAG6389949.1"/>
    <property type="molecule type" value="Genomic_DNA"/>
</dbReference>
<comment type="caution">
    <text evidence="1">The sequence shown here is derived from an EMBL/GenBank/DDBJ whole genome shotgun (WGS) entry which is preliminary data.</text>
</comment>
<dbReference type="Proteomes" id="UP000298416">
    <property type="component" value="Unassembled WGS sequence"/>
</dbReference>
<dbReference type="AlphaFoldDB" id="A0A8X8W986"/>
<proteinExistence type="predicted"/>
<name>A0A8X8W986_SALSN</name>
<reference evidence="1" key="2">
    <citation type="submission" date="2020-08" db="EMBL/GenBank/DDBJ databases">
        <title>Plant Genome Project.</title>
        <authorList>
            <person name="Zhang R.-G."/>
        </authorList>
    </citation>
    <scope>NUCLEOTIDE SEQUENCE</scope>
    <source>
        <strain evidence="1">Huo1</strain>
        <tissue evidence="1">Leaf</tissue>
    </source>
</reference>
<evidence type="ECO:0000313" key="2">
    <source>
        <dbReference type="Proteomes" id="UP000298416"/>
    </source>
</evidence>
<gene>
    <name evidence="1" type="ORF">SASPL_151424</name>
</gene>
<accession>A0A8X8W986</accession>